<feature type="transmembrane region" description="Helical" evidence="7">
    <location>
        <begin position="302"/>
        <end position="325"/>
    </location>
</feature>
<gene>
    <name evidence="9" type="ORF">QE367_002499</name>
</gene>
<comment type="subcellular location">
    <subcellularLocation>
        <location evidence="1">Cell inner membrane</location>
        <topology evidence="1">Multi-pass membrane protein</topology>
    </subcellularLocation>
</comment>
<name>A0ABU1I337_9MICO</name>
<feature type="domain" description="TRAP C4-dicarboxylate transport system permease DctM subunit" evidence="8">
    <location>
        <begin position="6"/>
        <end position="439"/>
    </location>
</feature>
<feature type="transmembrane region" description="Helical" evidence="7">
    <location>
        <begin position="424"/>
        <end position="447"/>
    </location>
</feature>
<feature type="transmembrane region" description="Helical" evidence="7">
    <location>
        <begin position="230"/>
        <end position="252"/>
    </location>
</feature>
<dbReference type="InterPro" id="IPR004681">
    <property type="entry name" value="TRAP_DctM"/>
</dbReference>
<evidence type="ECO:0000256" key="2">
    <source>
        <dbReference type="ARBA" id="ARBA00022475"/>
    </source>
</evidence>
<feature type="transmembrane region" description="Helical" evidence="7">
    <location>
        <begin position="6"/>
        <end position="22"/>
    </location>
</feature>
<dbReference type="Pfam" id="PF06808">
    <property type="entry name" value="DctM"/>
    <property type="match status" value="1"/>
</dbReference>
<keyword evidence="3" id="KW-0997">Cell inner membrane</keyword>
<feature type="transmembrane region" description="Helical" evidence="7">
    <location>
        <begin position="143"/>
        <end position="167"/>
    </location>
</feature>
<feature type="transmembrane region" description="Helical" evidence="7">
    <location>
        <begin position="179"/>
        <end position="202"/>
    </location>
</feature>
<keyword evidence="10" id="KW-1185">Reference proteome</keyword>
<comment type="caution">
    <text evidence="9">The sequence shown here is derived from an EMBL/GenBank/DDBJ whole genome shotgun (WGS) entry which is preliminary data.</text>
</comment>
<reference evidence="9 10" key="1">
    <citation type="submission" date="2023-08" db="EMBL/GenBank/DDBJ databases">
        <title>Functional and genomic diversity of the sorghum phyllosphere microbiome.</title>
        <authorList>
            <person name="Shade A."/>
        </authorList>
    </citation>
    <scope>NUCLEOTIDE SEQUENCE [LARGE SCALE GENOMIC DNA]</scope>
    <source>
        <strain evidence="9 10">SORGH_AS_0919</strain>
    </source>
</reference>
<feature type="transmembrane region" description="Helical" evidence="7">
    <location>
        <begin position="337"/>
        <end position="357"/>
    </location>
</feature>
<accession>A0ABU1I337</accession>
<dbReference type="RefSeq" id="WP_023952876.1">
    <property type="nucleotide sequence ID" value="NZ_CP018134.1"/>
</dbReference>
<keyword evidence="2" id="KW-1003">Cell membrane</keyword>
<dbReference type="InterPro" id="IPR010656">
    <property type="entry name" value="DctM"/>
</dbReference>
<evidence type="ECO:0000256" key="3">
    <source>
        <dbReference type="ARBA" id="ARBA00022519"/>
    </source>
</evidence>
<evidence type="ECO:0000256" key="4">
    <source>
        <dbReference type="ARBA" id="ARBA00022692"/>
    </source>
</evidence>
<evidence type="ECO:0000259" key="8">
    <source>
        <dbReference type="Pfam" id="PF06808"/>
    </source>
</evidence>
<protein>
    <submittedName>
        <fullName evidence="9">TRAP-type C4-dicarboxylate transport system permease large subunit</fullName>
    </submittedName>
</protein>
<keyword evidence="4 7" id="KW-0812">Transmembrane</keyword>
<dbReference type="PANTHER" id="PTHR33362:SF2">
    <property type="entry name" value="TRAP TRANSPORTER LARGE PERMEASE PROTEIN"/>
    <property type="match status" value="1"/>
</dbReference>
<dbReference type="EMBL" id="JAVIZA010000001">
    <property type="protein sequence ID" value="MDR6168295.1"/>
    <property type="molecule type" value="Genomic_DNA"/>
</dbReference>
<evidence type="ECO:0000256" key="6">
    <source>
        <dbReference type="ARBA" id="ARBA00023136"/>
    </source>
</evidence>
<keyword evidence="6 7" id="KW-0472">Membrane</keyword>
<evidence type="ECO:0000256" key="1">
    <source>
        <dbReference type="ARBA" id="ARBA00004429"/>
    </source>
</evidence>
<evidence type="ECO:0000256" key="5">
    <source>
        <dbReference type="ARBA" id="ARBA00022989"/>
    </source>
</evidence>
<feature type="transmembrane region" description="Helical" evidence="7">
    <location>
        <begin position="61"/>
        <end position="76"/>
    </location>
</feature>
<proteinExistence type="predicted"/>
<feature type="transmembrane region" description="Helical" evidence="7">
    <location>
        <begin position="258"/>
        <end position="281"/>
    </location>
</feature>
<dbReference type="PANTHER" id="PTHR33362">
    <property type="entry name" value="SIALIC ACID TRAP TRANSPORTER PERMEASE PROTEIN SIAT-RELATED"/>
    <property type="match status" value="1"/>
</dbReference>
<keyword evidence="5 7" id="KW-1133">Transmembrane helix</keyword>
<organism evidence="9 10">
    <name type="scientific">Microbacterium paludicola</name>
    <dbReference type="NCBI Taxonomy" id="300019"/>
    <lineage>
        <taxon>Bacteria</taxon>
        <taxon>Bacillati</taxon>
        <taxon>Actinomycetota</taxon>
        <taxon>Actinomycetes</taxon>
        <taxon>Micrococcales</taxon>
        <taxon>Microbacteriaceae</taxon>
        <taxon>Microbacterium</taxon>
    </lineage>
</organism>
<feature type="transmembrane region" description="Helical" evidence="7">
    <location>
        <begin position="29"/>
        <end position="49"/>
    </location>
</feature>
<evidence type="ECO:0000256" key="7">
    <source>
        <dbReference type="SAM" id="Phobius"/>
    </source>
</evidence>
<dbReference type="Proteomes" id="UP001260188">
    <property type="component" value="Unassembled WGS sequence"/>
</dbReference>
<sequence length="448" mass="46328">MPVAVIALFVFLAIIVVWNVVVKRSMAEAMLLGFVATVLFAGLQAPQVARDAIVDASSNEVMYAAIAFIFMTYLVERTGTIARLIEILTSLLGGLRGGPAIVDTVASGAMGAVAGGSNTGNAATSGVITGPWMTRTGWSKARAATVIAGNAGLGAALPPSASMVIMIGFAGSLVTTSSVYLALFVAGIYQFLIRMVLIAWFVHRDGIHKVAGEERPAVGPAVRRNWTSMLIFLGAVIPVSITIGPLADFLAASPLSDAMGSVSLITWIPVLIILISAAVGWRQLPRTAREWWEFFGGAASKYYAIGALLFFAIAASEVLASLGLADDVDALLGNLDIPVWLLVALVGFFVVLVAGPLSSTATLSAVGQVSLVTLVAAGVDPLLAVIAILVFASTEGASPPASGAIFVASGITGARPEQTFIPLVMYYVLPFFVLGVLIAVGIVPVPIT</sequence>
<evidence type="ECO:0000313" key="10">
    <source>
        <dbReference type="Proteomes" id="UP001260188"/>
    </source>
</evidence>
<evidence type="ECO:0000313" key="9">
    <source>
        <dbReference type="EMBL" id="MDR6168295.1"/>
    </source>
</evidence>
<feature type="transmembrane region" description="Helical" evidence="7">
    <location>
        <begin position="369"/>
        <end position="392"/>
    </location>
</feature>